<keyword evidence="2" id="KW-1185">Reference proteome</keyword>
<reference evidence="1 2" key="1">
    <citation type="submission" date="2020-08" db="EMBL/GenBank/DDBJ databases">
        <title>Genomic Encyclopedia of Type Strains, Phase IV (KMG-IV): sequencing the most valuable type-strain genomes for metagenomic binning, comparative biology and taxonomic classification.</title>
        <authorList>
            <person name="Goeker M."/>
        </authorList>
    </citation>
    <scope>NUCLEOTIDE SEQUENCE [LARGE SCALE GENOMIC DNA]</scope>
    <source>
        <strain evidence="1 2">DSM 25895</strain>
    </source>
</reference>
<gene>
    <name evidence="1" type="ORF">FHS88_004097</name>
</gene>
<evidence type="ECO:0000313" key="2">
    <source>
        <dbReference type="Proteomes" id="UP000562254"/>
    </source>
</evidence>
<evidence type="ECO:0000313" key="1">
    <source>
        <dbReference type="EMBL" id="MBB5691930.1"/>
    </source>
</evidence>
<sequence>MPLLLRLHPSAHVEIDPILAEQANGRVEAAEGARIVLGRPKNLGPRSHLDASGNLWRWRAERDSVGGR</sequence>
<dbReference type="AlphaFoldDB" id="A0A840XXI3"/>
<dbReference type="RefSeq" id="WP_184487293.1">
    <property type="nucleotide sequence ID" value="NZ_JAAEDJ010000270.1"/>
</dbReference>
<dbReference type="EMBL" id="JACIJE010000029">
    <property type="protein sequence ID" value="MBB5691930.1"/>
    <property type="molecule type" value="Genomic_DNA"/>
</dbReference>
<accession>A0A840XXI3</accession>
<proteinExistence type="predicted"/>
<dbReference type="Proteomes" id="UP000562254">
    <property type="component" value="Unassembled WGS sequence"/>
</dbReference>
<comment type="caution">
    <text evidence="1">The sequence shown here is derived from an EMBL/GenBank/DDBJ whole genome shotgun (WGS) entry which is preliminary data.</text>
</comment>
<organism evidence="1 2">
    <name type="scientific">Neoroseomonas alkaliterrae</name>
    <dbReference type="NCBI Taxonomy" id="1452450"/>
    <lineage>
        <taxon>Bacteria</taxon>
        <taxon>Pseudomonadati</taxon>
        <taxon>Pseudomonadota</taxon>
        <taxon>Alphaproteobacteria</taxon>
        <taxon>Acetobacterales</taxon>
        <taxon>Acetobacteraceae</taxon>
        <taxon>Neoroseomonas</taxon>
    </lineage>
</organism>
<name>A0A840XXI3_9PROT</name>
<protein>
    <submittedName>
        <fullName evidence="1">Uncharacterized protein</fullName>
    </submittedName>
</protein>